<dbReference type="AlphaFoldDB" id="A0A2N5W2Q6"/>
<gene>
    <name evidence="1" type="ORF">PCANC_04839</name>
</gene>
<protein>
    <submittedName>
        <fullName evidence="1">Uncharacterized protein</fullName>
    </submittedName>
</protein>
<name>A0A2N5W2Q6_9BASI</name>
<dbReference type="Proteomes" id="UP000235388">
    <property type="component" value="Unassembled WGS sequence"/>
</dbReference>
<comment type="caution">
    <text evidence="1">The sequence shown here is derived from an EMBL/GenBank/DDBJ whole genome shotgun (WGS) entry which is preliminary data.</text>
</comment>
<sequence>MVLYDECFAKPPTYMVNFPLSAGADIHLSRCQLVVDGYDMASNPDQRRLEFFLGCFFFALALVHEYSPTSLIFVQNSLGNCADGLEYTPSEVRFKTHPILNRSLFGIPTLNCHPFKRPTHAVIFNFLSHSIQNSLPSKSLVSFPSLFWSCEGKLSINNQIIHVHVSSLVDFRRAPDTTVPLVRGQPKFILPSPPSEYATIYLADHRKLSDNYQKYRLAPIKELPRLKDFQLEYIKC</sequence>
<accession>A0A2N5W2Q6</accession>
<proteinExistence type="predicted"/>
<dbReference type="OrthoDB" id="2495758at2759"/>
<organism evidence="1 2">
    <name type="scientific">Puccinia coronata f. sp. avenae</name>
    <dbReference type="NCBI Taxonomy" id="200324"/>
    <lineage>
        <taxon>Eukaryota</taxon>
        <taxon>Fungi</taxon>
        <taxon>Dikarya</taxon>
        <taxon>Basidiomycota</taxon>
        <taxon>Pucciniomycotina</taxon>
        <taxon>Pucciniomycetes</taxon>
        <taxon>Pucciniales</taxon>
        <taxon>Pucciniaceae</taxon>
        <taxon>Puccinia</taxon>
    </lineage>
</organism>
<keyword evidence="2" id="KW-1185">Reference proteome</keyword>
<reference evidence="1 2" key="1">
    <citation type="submission" date="2017-11" db="EMBL/GenBank/DDBJ databases">
        <title>De novo assembly and phasing of dikaryotic genomes from two isolates of Puccinia coronata f. sp. avenae, the causal agent of oat crown rust.</title>
        <authorList>
            <person name="Miller M.E."/>
            <person name="Zhang Y."/>
            <person name="Omidvar V."/>
            <person name="Sperschneider J."/>
            <person name="Schwessinger B."/>
            <person name="Raley C."/>
            <person name="Palmer J.M."/>
            <person name="Garnica D."/>
            <person name="Upadhyaya N."/>
            <person name="Rathjen J."/>
            <person name="Taylor J.M."/>
            <person name="Park R.F."/>
            <person name="Dodds P.N."/>
            <person name="Hirsch C.D."/>
            <person name="Kianian S.F."/>
            <person name="Figueroa M."/>
        </authorList>
    </citation>
    <scope>NUCLEOTIDE SEQUENCE [LARGE SCALE GENOMIC DNA]</scope>
    <source>
        <strain evidence="1">12NC29</strain>
    </source>
</reference>
<evidence type="ECO:0000313" key="1">
    <source>
        <dbReference type="EMBL" id="PLW56517.1"/>
    </source>
</evidence>
<evidence type="ECO:0000313" key="2">
    <source>
        <dbReference type="Proteomes" id="UP000235388"/>
    </source>
</evidence>
<dbReference type="EMBL" id="PGCJ01000020">
    <property type="protein sequence ID" value="PLW56517.1"/>
    <property type="molecule type" value="Genomic_DNA"/>
</dbReference>